<dbReference type="FunCoup" id="A0A2R6PLN1">
    <property type="interactions" value="2619"/>
</dbReference>
<dbReference type="Pfam" id="PF09451">
    <property type="entry name" value="ATG27"/>
    <property type="match status" value="1"/>
</dbReference>
<dbReference type="PANTHER" id="PTHR15071">
    <property type="entry name" value="MANNOSE-6-PHOSPHATE RECEPTOR FAMILY MEMBER"/>
    <property type="match status" value="1"/>
</dbReference>
<evidence type="ECO:0000313" key="9">
    <source>
        <dbReference type="Proteomes" id="UP000241394"/>
    </source>
</evidence>
<proteinExistence type="predicted"/>
<evidence type="ECO:0000256" key="6">
    <source>
        <dbReference type="SAM" id="Phobius"/>
    </source>
</evidence>
<sequence length="284" mass="31129">MRFGGGDSARWGFLALTIAILHRVISLNSVSGVCDLSIVDRNKLYNFSLASPILKFPHGVLSEDGFYKVAVNETVVWFQLCDSMIFNHNPPTCIDCKDCGGPSRCGMGCSALMSNKIGGYPVCTTIGRTSNMIIHLIDEKNPHTGVIVKMSNSRPKLNCSLAVSVICDSRGVQGPQALEKVGICDYATQLRHPSGCAKIVSVHGKGLGWFGTFIIILLCLFGGYLLAGIVYRFFYLGVRGIDVIPNLEFWASLPHRVQSMFMTLVRKFRGPSEGYRSSYSPVNF</sequence>
<accession>A0A2R6PLN1</accession>
<evidence type="ECO:0000256" key="4">
    <source>
        <dbReference type="ARBA" id="ARBA00022989"/>
    </source>
</evidence>
<gene>
    <name evidence="8" type="ORF">CEY00_Acc27836</name>
</gene>
<dbReference type="AlphaFoldDB" id="A0A2R6PLN1"/>
<reference evidence="8 9" key="1">
    <citation type="submission" date="2017-07" db="EMBL/GenBank/DDBJ databases">
        <title>An improved, manually edited Actinidia chinensis var. chinensis (kiwifruit) genome highlights the challenges associated with draft genomes and gene prediction in plants.</title>
        <authorList>
            <person name="Pilkington S."/>
            <person name="Crowhurst R."/>
            <person name="Hilario E."/>
            <person name="Nardozza S."/>
            <person name="Fraser L."/>
            <person name="Peng Y."/>
            <person name="Gunaseelan K."/>
            <person name="Simpson R."/>
            <person name="Tahir J."/>
            <person name="Deroles S."/>
            <person name="Templeton K."/>
            <person name="Luo Z."/>
            <person name="Davy M."/>
            <person name="Cheng C."/>
            <person name="Mcneilage M."/>
            <person name="Scaglione D."/>
            <person name="Liu Y."/>
            <person name="Zhang Q."/>
            <person name="Datson P."/>
            <person name="De Silva N."/>
            <person name="Gardiner S."/>
            <person name="Bassett H."/>
            <person name="Chagne D."/>
            <person name="Mccallum J."/>
            <person name="Dzierzon H."/>
            <person name="Deng C."/>
            <person name="Wang Y.-Y."/>
            <person name="Barron N."/>
            <person name="Manako K."/>
            <person name="Bowen J."/>
            <person name="Foster T."/>
            <person name="Erridge Z."/>
            <person name="Tiffin H."/>
            <person name="Waite C."/>
            <person name="Davies K."/>
            <person name="Grierson E."/>
            <person name="Laing W."/>
            <person name="Kirk R."/>
            <person name="Chen X."/>
            <person name="Wood M."/>
            <person name="Montefiori M."/>
            <person name="Brummell D."/>
            <person name="Schwinn K."/>
            <person name="Catanach A."/>
            <person name="Fullerton C."/>
            <person name="Li D."/>
            <person name="Meiyalaghan S."/>
            <person name="Nieuwenhuizen N."/>
            <person name="Read N."/>
            <person name="Prakash R."/>
            <person name="Hunter D."/>
            <person name="Zhang H."/>
            <person name="Mckenzie M."/>
            <person name="Knabel M."/>
            <person name="Harris A."/>
            <person name="Allan A."/>
            <person name="Chen A."/>
            <person name="Janssen B."/>
            <person name="Plunkett B."/>
            <person name="Dwamena C."/>
            <person name="Voogd C."/>
            <person name="Leif D."/>
            <person name="Lafferty D."/>
            <person name="Souleyre E."/>
            <person name="Varkonyi-Gasic E."/>
            <person name="Gambi F."/>
            <person name="Hanley J."/>
            <person name="Yao J.-L."/>
            <person name="Cheung J."/>
            <person name="David K."/>
            <person name="Warren B."/>
            <person name="Marsh K."/>
            <person name="Snowden K."/>
            <person name="Lin-Wang K."/>
            <person name="Brian L."/>
            <person name="Martinez-Sanchez M."/>
            <person name="Wang M."/>
            <person name="Ileperuma N."/>
            <person name="Macnee N."/>
            <person name="Campin R."/>
            <person name="Mcatee P."/>
            <person name="Drummond R."/>
            <person name="Espley R."/>
            <person name="Ireland H."/>
            <person name="Wu R."/>
            <person name="Atkinson R."/>
            <person name="Karunairetnam S."/>
            <person name="Bulley S."/>
            <person name="Chunkath S."/>
            <person name="Hanley Z."/>
            <person name="Storey R."/>
            <person name="Thrimawithana A."/>
            <person name="Thomson S."/>
            <person name="David C."/>
            <person name="Testolin R."/>
        </authorList>
    </citation>
    <scope>NUCLEOTIDE SEQUENCE [LARGE SCALE GENOMIC DNA]</scope>
    <source>
        <strain evidence="9">cv. Red5</strain>
        <tissue evidence="8">Young leaf</tissue>
    </source>
</reference>
<dbReference type="Gramene" id="PSR93226">
    <property type="protein sequence ID" value="PSR93226"/>
    <property type="gene ID" value="CEY00_Acc27836"/>
</dbReference>
<keyword evidence="4 6" id="KW-1133">Transmembrane helix</keyword>
<evidence type="ECO:0000256" key="1">
    <source>
        <dbReference type="ARBA" id="ARBA00004167"/>
    </source>
</evidence>
<evidence type="ECO:0000256" key="3">
    <source>
        <dbReference type="ARBA" id="ARBA00022729"/>
    </source>
</evidence>
<evidence type="ECO:0000256" key="2">
    <source>
        <dbReference type="ARBA" id="ARBA00022692"/>
    </source>
</evidence>
<keyword evidence="9" id="KW-1185">Reference proteome</keyword>
<dbReference type="GO" id="GO:0000139">
    <property type="term" value="C:Golgi membrane"/>
    <property type="evidence" value="ECO:0007669"/>
    <property type="project" value="UniProtKB-SubCell"/>
</dbReference>
<dbReference type="Proteomes" id="UP000241394">
    <property type="component" value="Chromosome LG24"/>
</dbReference>
<dbReference type="STRING" id="1590841.A0A2R6PLN1"/>
<dbReference type="InParanoid" id="A0A2R6PLN1"/>
<dbReference type="InterPro" id="IPR018939">
    <property type="entry name" value="Autophagy-rel_prot_27"/>
</dbReference>
<keyword evidence="3 7" id="KW-0732">Signal</keyword>
<evidence type="ECO:0000256" key="7">
    <source>
        <dbReference type="SAM" id="SignalP"/>
    </source>
</evidence>
<comment type="subcellular location">
    <subcellularLocation>
        <location evidence="1">Membrane</location>
        <topology evidence="1">Single-pass membrane protein</topology>
    </subcellularLocation>
</comment>
<dbReference type="EMBL" id="NKQK01000024">
    <property type="protein sequence ID" value="PSR93226.1"/>
    <property type="molecule type" value="Genomic_DNA"/>
</dbReference>
<protein>
    <submittedName>
        <fullName evidence="8">Cln5-like protein</fullName>
    </submittedName>
</protein>
<feature type="transmembrane region" description="Helical" evidence="6">
    <location>
        <begin position="207"/>
        <end position="231"/>
    </location>
</feature>
<name>A0A2R6PLN1_ACTCC</name>
<comment type="caution">
    <text evidence="8">The sequence shown here is derived from an EMBL/GenBank/DDBJ whole genome shotgun (WGS) entry which is preliminary data.</text>
</comment>
<dbReference type="OMA" id="WGWFGTF"/>
<keyword evidence="2 6" id="KW-0812">Transmembrane</keyword>
<keyword evidence="5 6" id="KW-0472">Membrane</keyword>
<dbReference type="OrthoDB" id="29460at2759"/>
<feature type="chain" id="PRO_5015352349" evidence="7">
    <location>
        <begin position="27"/>
        <end position="284"/>
    </location>
</feature>
<reference evidence="9" key="2">
    <citation type="journal article" date="2018" name="BMC Genomics">
        <title>A manually annotated Actinidia chinensis var. chinensis (kiwifruit) genome highlights the challenges associated with draft genomes and gene prediction in plants.</title>
        <authorList>
            <person name="Pilkington S.M."/>
            <person name="Crowhurst R."/>
            <person name="Hilario E."/>
            <person name="Nardozza S."/>
            <person name="Fraser L."/>
            <person name="Peng Y."/>
            <person name="Gunaseelan K."/>
            <person name="Simpson R."/>
            <person name="Tahir J."/>
            <person name="Deroles S.C."/>
            <person name="Templeton K."/>
            <person name="Luo Z."/>
            <person name="Davy M."/>
            <person name="Cheng C."/>
            <person name="McNeilage M."/>
            <person name="Scaglione D."/>
            <person name="Liu Y."/>
            <person name="Zhang Q."/>
            <person name="Datson P."/>
            <person name="De Silva N."/>
            <person name="Gardiner S.E."/>
            <person name="Bassett H."/>
            <person name="Chagne D."/>
            <person name="McCallum J."/>
            <person name="Dzierzon H."/>
            <person name="Deng C."/>
            <person name="Wang Y.Y."/>
            <person name="Barron L."/>
            <person name="Manako K."/>
            <person name="Bowen J."/>
            <person name="Foster T.M."/>
            <person name="Erridge Z.A."/>
            <person name="Tiffin H."/>
            <person name="Waite C.N."/>
            <person name="Davies K.M."/>
            <person name="Grierson E.P."/>
            <person name="Laing W.A."/>
            <person name="Kirk R."/>
            <person name="Chen X."/>
            <person name="Wood M."/>
            <person name="Montefiori M."/>
            <person name="Brummell D.A."/>
            <person name="Schwinn K.E."/>
            <person name="Catanach A."/>
            <person name="Fullerton C."/>
            <person name="Li D."/>
            <person name="Meiyalaghan S."/>
            <person name="Nieuwenhuizen N."/>
            <person name="Read N."/>
            <person name="Prakash R."/>
            <person name="Hunter D."/>
            <person name="Zhang H."/>
            <person name="McKenzie M."/>
            <person name="Knabel M."/>
            <person name="Harris A."/>
            <person name="Allan A.C."/>
            <person name="Gleave A."/>
            <person name="Chen A."/>
            <person name="Janssen B.J."/>
            <person name="Plunkett B."/>
            <person name="Ampomah-Dwamena C."/>
            <person name="Voogd C."/>
            <person name="Leif D."/>
            <person name="Lafferty D."/>
            <person name="Souleyre E.J.F."/>
            <person name="Varkonyi-Gasic E."/>
            <person name="Gambi F."/>
            <person name="Hanley J."/>
            <person name="Yao J.L."/>
            <person name="Cheung J."/>
            <person name="David K.M."/>
            <person name="Warren B."/>
            <person name="Marsh K."/>
            <person name="Snowden K.C."/>
            <person name="Lin-Wang K."/>
            <person name="Brian L."/>
            <person name="Martinez-Sanchez M."/>
            <person name="Wang M."/>
            <person name="Ileperuma N."/>
            <person name="Macnee N."/>
            <person name="Campin R."/>
            <person name="McAtee P."/>
            <person name="Drummond R.S.M."/>
            <person name="Espley R.V."/>
            <person name="Ireland H.S."/>
            <person name="Wu R."/>
            <person name="Atkinson R.G."/>
            <person name="Karunairetnam S."/>
            <person name="Bulley S."/>
            <person name="Chunkath S."/>
            <person name="Hanley Z."/>
            <person name="Storey R."/>
            <person name="Thrimawithana A.H."/>
            <person name="Thomson S."/>
            <person name="David C."/>
            <person name="Testolin R."/>
            <person name="Huang H."/>
            <person name="Hellens R.P."/>
            <person name="Schaffer R.J."/>
        </authorList>
    </citation>
    <scope>NUCLEOTIDE SEQUENCE [LARGE SCALE GENOMIC DNA]</scope>
    <source>
        <strain evidence="9">cv. Red5</strain>
    </source>
</reference>
<evidence type="ECO:0000313" key="8">
    <source>
        <dbReference type="EMBL" id="PSR93226.1"/>
    </source>
</evidence>
<feature type="signal peptide" evidence="7">
    <location>
        <begin position="1"/>
        <end position="26"/>
    </location>
</feature>
<evidence type="ECO:0000256" key="5">
    <source>
        <dbReference type="ARBA" id="ARBA00023136"/>
    </source>
</evidence>
<dbReference type="PANTHER" id="PTHR15071:SF0">
    <property type="entry name" value="MANNOSE 6-PHOSPHATE RECEPTOR-LIKE PROTEIN 1"/>
    <property type="match status" value="1"/>
</dbReference>
<organism evidence="8 9">
    <name type="scientific">Actinidia chinensis var. chinensis</name>
    <name type="common">Chinese soft-hair kiwi</name>
    <dbReference type="NCBI Taxonomy" id="1590841"/>
    <lineage>
        <taxon>Eukaryota</taxon>
        <taxon>Viridiplantae</taxon>
        <taxon>Streptophyta</taxon>
        <taxon>Embryophyta</taxon>
        <taxon>Tracheophyta</taxon>
        <taxon>Spermatophyta</taxon>
        <taxon>Magnoliopsida</taxon>
        <taxon>eudicotyledons</taxon>
        <taxon>Gunneridae</taxon>
        <taxon>Pentapetalae</taxon>
        <taxon>asterids</taxon>
        <taxon>Ericales</taxon>
        <taxon>Actinidiaceae</taxon>
        <taxon>Actinidia</taxon>
    </lineage>
</organism>